<evidence type="ECO:0000256" key="4">
    <source>
        <dbReference type="ARBA" id="ARBA00022452"/>
    </source>
</evidence>
<evidence type="ECO:0000256" key="5">
    <source>
        <dbReference type="ARBA" id="ARBA00022692"/>
    </source>
</evidence>
<evidence type="ECO:0000256" key="6">
    <source>
        <dbReference type="ARBA" id="ARBA00022729"/>
    </source>
</evidence>
<keyword evidence="8" id="KW-0472">Membrane</keyword>
<organism evidence="15">
    <name type="scientific">uncultured Sulfurovum sp</name>
    <dbReference type="NCBI Taxonomy" id="269237"/>
    <lineage>
        <taxon>Bacteria</taxon>
        <taxon>Pseudomonadati</taxon>
        <taxon>Campylobacterota</taxon>
        <taxon>Epsilonproteobacteria</taxon>
        <taxon>Campylobacterales</taxon>
        <taxon>Sulfurovaceae</taxon>
        <taxon>Sulfurovum</taxon>
        <taxon>environmental samples</taxon>
    </lineage>
</organism>
<dbReference type="GO" id="GO:0015627">
    <property type="term" value="C:type II protein secretion system complex"/>
    <property type="evidence" value="ECO:0007669"/>
    <property type="project" value="InterPro"/>
</dbReference>
<keyword evidence="7" id="KW-0653">Protein transport</keyword>
<dbReference type="EMBL" id="CACVAX010000047">
    <property type="protein sequence ID" value="CAA6817170.1"/>
    <property type="molecule type" value="Genomic_DNA"/>
</dbReference>
<feature type="signal peptide" evidence="11">
    <location>
        <begin position="1"/>
        <end position="20"/>
    </location>
</feature>
<dbReference type="AlphaFoldDB" id="A0A6S6TKV9"/>
<keyword evidence="5" id="KW-0812">Transmembrane</keyword>
<evidence type="ECO:0000256" key="1">
    <source>
        <dbReference type="ARBA" id="ARBA00004442"/>
    </source>
</evidence>
<evidence type="ECO:0000256" key="11">
    <source>
        <dbReference type="SAM" id="SignalP"/>
    </source>
</evidence>
<dbReference type="PRINTS" id="PR00811">
    <property type="entry name" value="BCTERIALGSPD"/>
</dbReference>
<dbReference type="Gene3D" id="3.30.1370.120">
    <property type="match status" value="3"/>
</dbReference>
<comment type="similarity">
    <text evidence="2">Belongs to the bacterial secretin family. GSP D subfamily.</text>
</comment>
<evidence type="ECO:0000256" key="9">
    <source>
        <dbReference type="ARBA" id="ARBA00023237"/>
    </source>
</evidence>
<evidence type="ECO:0000259" key="14">
    <source>
        <dbReference type="Pfam" id="PF21305"/>
    </source>
</evidence>
<dbReference type="Pfam" id="PF21305">
    <property type="entry name" value="type_II_gspD_N0"/>
    <property type="match status" value="1"/>
</dbReference>
<evidence type="ECO:0000313" key="15">
    <source>
        <dbReference type="EMBL" id="CAA6817170.1"/>
    </source>
</evidence>
<dbReference type="GO" id="GO:0015628">
    <property type="term" value="P:protein secretion by the type II secretion system"/>
    <property type="evidence" value="ECO:0007669"/>
    <property type="project" value="InterPro"/>
</dbReference>
<name>A0A6S6TKV9_9BACT</name>
<reference evidence="15" key="1">
    <citation type="submission" date="2020-01" db="EMBL/GenBank/DDBJ databases">
        <authorList>
            <person name="Meier V. D."/>
            <person name="Meier V D."/>
        </authorList>
    </citation>
    <scope>NUCLEOTIDE SEQUENCE</scope>
    <source>
        <strain evidence="15">HLG_WM_MAG_04</strain>
    </source>
</reference>
<dbReference type="PANTHER" id="PTHR30332">
    <property type="entry name" value="PROBABLE GENERAL SECRETION PATHWAY PROTEIN D"/>
    <property type="match status" value="1"/>
</dbReference>
<comment type="subcellular location">
    <subcellularLocation>
        <location evidence="1 10">Cell outer membrane</location>
    </subcellularLocation>
</comment>
<dbReference type="InterPro" id="IPR050810">
    <property type="entry name" value="Bact_Secretion_Sys_Channel"/>
</dbReference>
<dbReference type="PANTHER" id="PTHR30332:SF24">
    <property type="entry name" value="SECRETIN GSPD-RELATED"/>
    <property type="match status" value="1"/>
</dbReference>
<dbReference type="InterPro" id="IPR049371">
    <property type="entry name" value="GspD-like_N0"/>
</dbReference>
<keyword evidence="3 10" id="KW-0813">Transport</keyword>
<dbReference type="Pfam" id="PF00263">
    <property type="entry name" value="Secretin"/>
    <property type="match status" value="1"/>
</dbReference>
<evidence type="ECO:0000259" key="12">
    <source>
        <dbReference type="Pfam" id="PF00263"/>
    </source>
</evidence>
<keyword evidence="9" id="KW-0998">Cell outer membrane</keyword>
<protein>
    <submittedName>
        <fullName evidence="15">General secretion pathway protein D / Type II secretion outermembrane pore forming protein (PulD)</fullName>
    </submittedName>
</protein>
<dbReference type="InterPro" id="IPR013356">
    <property type="entry name" value="T2SS_GspD"/>
</dbReference>
<feature type="domain" description="NolW-like" evidence="13">
    <location>
        <begin position="260"/>
        <end position="340"/>
    </location>
</feature>
<gene>
    <name evidence="15" type="ORF">HELGO_WM23417</name>
</gene>
<dbReference type="NCBIfam" id="TIGR02517">
    <property type="entry name" value="type_II_gspD"/>
    <property type="match status" value="1"/>
</dbReference>
<proteinExistence type="inferred from homology"/>
<dbReference type="InterPro" id="IPR004846">
    <property type="entry name" value="T2SS/T3SS_dom"/>
</dbReference>
<dbReference type="InterPro" id="IPR038591">
    <property type="entry name" value="NolW-like_sf"/>
</dbReference>
<dbReference type="Pfam" id="PF03958">
    <property type="entry name" value="Secretin_N"/>
    <property type="match status" value="2"/>
</dbReference>
<feature type="domain" description="Type II/III secretion system secretin-like" evidence="12">
    <location>
        <begin position="436"/>
        <end position="600"/>
    </location>
</feature>
<accession>A0A6S6TKV9</accession>
<evidence type="ECO:0000256" key="2">
    <source>
        <dbReference type="ARBA" id="ARBA00006980"/>
    </source>
</evidence>
<evidence type="ECO:0000256" key="10">
    <source>
        <dbReference type="RuleBase" id="RU004004"/>
    </source>
</evidence>
<dbReference type="InterPro" id="IPR001775">
    <property type="entry name" value="GspD/PilQ"/>
</dbReference>
<feature type="chain" id="PRO_5028430073" evidence="11">
    <location>
        <begin position="21"/>
        <end position="832"/>
    </location>
</feature>
<evidence type="ECO:0000256" key="8">
    <source>
        <dbReference type="ARBA" id="ARBA00023136"/>
    </source>
</evidence>
<dbReference type="InterPro" id="IPR005644">
    <property type="entry name" value="NolW-like"/>
</dbReference>
<feature type="domain" description="GspD-like N0" evidence="14">
    <location>
        <begin position="25"/>
        <end position="94"/>
    </location>
</feature>
<feature type="domain" description="NolW-like" evidence="13">
    <location>
        <begin position="184"/>
        <end position="252"/>
    </location>
</feature>
<keyword evidence="6 11" id="KW-0732">Signal</keyword>
<evidence type="ECO:0000259" key="13">
    <source>
        <dbReference type="Pfam" id="PF03958"/>
    </source>
</evidence>
<keyword evidence="4" id="KW-1134">Transmembrane beta strand</keyword>
<sequence length="832" mass="90586">MKFSKIVAILLLALSVQVYAEKVNINFANLSVNDFVKMVGKITGKNILIDGEIKGKINFVANKEGVEKDELIPLLNAILETKKMTLVNKGSYYQVVKSATAAGEGLPVTNNINTGGRTMKTVVFQLANVNSAVIRTKIKPLLHKSAKVVSFKKNNLLSITAYPSTLRSIKNLIDKIENRQAKKSEVVHLQNARVKDVFPNIQNMAKSLFPQDIVSEKVDVLQDVSGNAIILVGKASNVKRLKSYIQQLDTEGEGDVQKMHVIALSNSNVEEMEKILSKIVPQMTGAGGTTGAPVAKGGKPVQKAVIASDIERNALIVLANADQYQNILDTVKQLDVEKSQVYIQAKIVEVNTNLAENIGIKYGLNGGSITSNGLFSLAANAGAPALALSSELLGFLNGNSTTQFDSNGNAYTTTDPAFEFGSVDKVFALGAQVDLLKQNGAAQILSRPSVLSTNNKESTIYVGRTQSILTQSQQSTQGASNVLNNYSREDIGITLKVKPRLSSNDKVSLEIETTIEDILPGSGTAADRPTTTKRSVKTNAIINHAETIILGGLIKSADGNSVTKVPVLGDIPIIGRLFTSRGDSASKVNVVIYITPYIVKKSSGLTILRQRLDELESVQQQYNKIIMAQLEEETGESTSSRHETFSGSSSKLNHAMDEDVEAMTNYQPVIEAQRQTRQPLATQTYATPLPPQPIPNYNSENDYVHSESIMDSFNKQSTVDLNSLNTGVEYNEGTTFTEVQEPVQDYRTPTAQKAYSIQLASSNSENRINRIVANLPDAMQNSIRVVKEGNSYKALALTTPTFDQAKTQLNQYRSYIPDAFIKATYPLSEERL</sequence>
<evidence type="ECO:0000256" key="7">
    <source>
        <dbReference type="ARBA" id="ARBA00022927"/>
    </source>
</evidence>
<dbReference type="GO" id="GO:0009279">
    <property type="term" value="C:cell outer membrane"/>
    <property type="evidence" value="ECO:0007669"/>
    <property type="project" value="UniProtKB-SubCell"/>
</dbReference>
<evidence type="ECO:0000256" key="3">
    <source>
        <dbReference type="ARBA" id="ARBA00022448"/>
    </source>
</evidence>